<evidence type="ECO:0000256" key="1">
    <source>
        <dbReference type="SAM" id="MobiDB-lite"/>
    </source>
</evidence>
<dbReference type="RefSeq" id="WP_009070487.1">
    <property type="nucleotide sequence ID" value="NZ_JH597761.1"/>
</dbReference>
<keyword evidence="2" id="KW-1133">Transmembrane helix</keyword>
<name>H2C1G7_9CREN</name>
<protein>
    <recommendedName>
        <fullName evidence="5">DUF973 family protein</fullName>
    </recommendedName>
</protein>
<keyword evidence="2" id="KW-0472">Membrane</keyword>
<dbReference type="AlphaFoldDB" id="H2C1G7"/>
<evidence type="ECO:0000256" key="2">
    <source>
        <dbReference type="SAM" id="Phobius"/>
    </source>
</evidence>
<reference evidence="3 4" key="1">
    <citation type="submission" date="2012-01" db="EMBL/GenBank/DDBJ databases">
        <title>Improved High-Quality Draft sequence of Metallosphaera yellowstonensis MK1.</title>
        <authorList>
            <consortium name="US DOE Joint Genome Institute"/>
            <person name="Lucas S."/>
            <person name="Han J."/>
            <person name="Cheng J.-F."/>
            <person name="Goodwin L."/>
            <person name="Pitluck S."/>
            <person name="Peters L."/>
            <person name="Teshima H."/>
            <person name="Detter J.C."/>
            <person name="Han C."/>
            <person name="Tapia R."/>
            <person name="Land M."/>
            <person name="Hauser L."/>
            <person name="Kyrpides N."/>
            <person name="Kozubal M."/>
            <person name="Macur R.E."/>
            <person name="Jay Z."/>
            <person name="Inskeep W."/>
            <person name="Woyke T."/>
        </authorList>
    </citation>
    <scope>NUCLEOTIDE SEQUENCE [LARGE SCALE GENOMIC DNA]</scope>
    <source>
        <strain evidence="3 4">MK1</strain>
    </source>
</reference>
<proteinExistence type="predicted"/>
<dbReference type="Proteomes" id="UP000003980">
    <property type="component" value="Unassembled WGS sequence"/>
</dbReference>
<feature type="transmembrane region" description="Helical" evidence="2">
    <location>
        <begin position="144"/>
        <end position="167"/>
    </location>
</feature>
<feature type="transmembrane region" description="Helical" evidence="2">
    <location>
        <begin position="179"/>
        <end position="205"/>
    </location>
</feature>
<dbReference type="Pfam" id="PF06157">
    <property type="entry name" value="DUF973"/>
    <property type="match status" value="1"/>
</dbReference>
<sequence>MAIPLEVQGLRKLRTYSLIGIISTIISLFLDVLFPFTTPFTAVPPGSPPGTIVRVFERLMNVILPFLIVGAILSIISLLFLRSGFKELVRAGRDLKTGLTGASIYLVAFVLLMIGVAVLFTSLVQVLPSISSNAPPPSPYLAPLVGGVLIVIIGAIAALVGVIMVIIGLYKVGSIYQDGLIKVGAILIIIPYLNIVAPFLLFFGLGNAIRKAETGFSPQTQNYPPPPPHPQYPPAPPQQGPAVYQVGVGTLDDSGVARLTLYSASPLTLSSAVLQTPTGPRQAISFSPRDLSPGYNNLEVQLGFISLPKGTYNLDLTFANGVLVRTFVTH</sequence>
<dbReference type="InterPro" id="IPR009321">
    <property type="entry name" value="DUF973"/>
</dbReference>
<gene>
    <name evidence="3" type="ORF">MetMK1DRAFT_00005900</name>
</gene>
<evidence type="ECO:0008006" key="5">
    <source>
        <dbReference type="Google" id="ProtNLM"/>
    </source>
</evidence>
<dbReference type="eggNOG" id="arCOG03768">
    <property type="taxonomic scope" value="Archaea"/>
</dbReference>
<organism evidence="3 4">
    <name type="scientific">Metallosphaera yellowstonensis MK1</name>
    <dbReference type="NCBI Taxonomy" id="671065"/>
    <lineage>
        <taxon>Archaea</taxon>
        <taxon>Thermoproteota</taxon>
        <taxon>Thermoprotei</taxon>
        <taxon>Sulfolobales</taxon>
        <taxon>Sulfolobaceae</taxon>
        <taxon>Metallosphaera</taxon>
    </lineage>
</organism>
<dbReference type="OrthoDB" id="43683at2157"/>
<dbReference type="EMBL" id="JH597761">
    <property type="protein sequence ID" value="EHP70088.1"/>
    <property type="molecule type" value="Genomic_DNA"/>
</dbReference>
<keyword evidence="4" id="KW-1185">Reference proteome</keyword>
<feature type="region of interest" description="Disordered" evidence="1">
    <location>
        <begin position="216"/>
        <end position="239"/>
    </location>
</feature>
<dbReference type="HOGENOM" id="CLU_075237_0_0_2"/>
<feature type="transmembrane region" description="Helical" evidence="2">
    <location>
        <begin position="102"/>
        <end position="124"/>
    </location>
</feature>
<accession>H2C1G7</accession>
<feature type="compositionally biased region" description="Pro residues" evidence="1">
    <location>
        <begin position="223"/>
        <end position="239"/>
    </location>
</feature>
<feature type="transmembrane region" description="Helical" evidence="2">
    <location>
        <begin position="18"/>
        <end position="42"/>
    </location>
</feature>
<keyword evidence="2" id="KW-0812">Transmembrane</keyword>
<evidence type="ECO:0000313" key="3">
    <source>
        <dbReference type="EMBL" id="EHP70088.1"/>
    </source>
</evidence>
<evidence type="ECO:0000313" key="4">
    <source>
        <dbReference type="Proteomes" id="UP000003980"/>
    </source>
</evidence>
<feature type="transmembrane region" description="Helical" evidence="2">
    <location>
        <begin position="62"/>
        <end position="81"/>
    </location>
</feature>